<accession>A0ABV2HBH5</accession>
<dbReference type="GO" id="GO:0050695">
    <property type="term" value="F:benzoylformate decarboxylase activity"/>
    <property type="evidence" value="ECO:0007669"/>
    <property type="project" value="UniProtKB-EC"/>
</dbReference>
<dbReference type="RefSeq" id="WP_247245650.1">
    <property type="nucleotide sequence ID" value="NZ_JALJRA010000017.1"/>
</dbReference>
<evidence type="ECO:0000256" key="3">
    <source>
        <dbReference type="RuleBase" id="RU362132"/>
    </source>
</evidence>
<dbReference type="Gene3D" id="3.40.50.970">
    <property type="match status" value="2"/>
</dbReference>
<dbReference type="SUPFAM" id="SSF52518">
    <property type="entry name" value="Thiamin diphosphate-binding fold (THDP-binding)"/>
    <property type="match status" value="2"/>
</dbReference>
<sequence length="594" mass="63539">MTNPVSKQAAGQCVSFEKRWGSDVIADGLRALGYDYLALVPGSSFRGLQDSIVNHLGNRGPTLVMCLHEVQSVFIAQGYARAAGRPMAVALHANVGLLNGAMGIFDAWCDRQPMMVIGGTGPVDAHRRRPWIDWVHTARDQGALVRNFVKWDDLPASAEAAVESLLRADQITRSEPRGPVYLCLDGTLQETELTQPVVIPPVERFKPAEPPGATPKTIDALIAALGRASNPVFLFGRGSRSLHAWGARVALAERTGATVLSGLHAAAVFPTMHPSHILPPVGERPTEAECQLLARADLVISFDWHDLAGFLSARSGGSQTQAPIRARIANVSLDGYLANGWSTDHQALAAVDIPVLADPDEVVSQLLAAIGTDAVPDRRSEGPHWGVAAASRRQQPLGDRPMRVADLSFIVTSALKGIPSTFARLPFGWSPLACDFDHPLSFLGKDAGGTVGSGPGHTVGAALALKDHARMVVGIIGDGDFAIGMQALWTAAHMDVPVLFIVANNRSYFNDEVHQERVAIERDRPVENKWIGQRIDPAVDNAAIARAQGFDAYGPVTDERALIELLPKAIGRVKAGGRVFIDVLVEGGYADRQG</sequence>
<dbReference type="InterPro" id="IPR029061">
    <property type="entry name" value="THDP-binding"/>
</dbReference>
<keyword evidence="7" id="KW-0456">Lyase</keyword>
<dbReference type="EC" id="4.1.1.7" evidence="7"/>
<dbReference type="InterPro" id="IPR011766">
    <property type="entry name" value="TPP_enzyme_TPP-bd"/>
</dbReference>
<protein>
    <submittedName>
        <fullName evidence="7">Benzoylformate decarboxylase</fullName>
        <ecNumber evidence="7">4.1.1.7</ecNumber>
    </submittedName>
</protein>
<gene>
    <name evidence="7" type="ORF">ABID21_004035</name>
</gene>
<evidence type="ECO:0000256" key="2">
    <source>
        <dbReference type="ARBA" id="ARBA00023052"/>
    </source>
</evidence>
<dbReference type="CDD" id="cd07035">
    <property type="entry name" value="TPP_PYR_POX_like"/>
    <property type="match status" value="1"/>
</dbReference>
<dbReference type="EMBL" id="JBEPLJ010000017">
    <property type="protein sequence ID" value="MET3587903.1"/>
    <property type="molecule type" value="Genomic_DNA"/>
</dbReference>
<dbReference type="InterPro" id="IPR012000">
    <property type="entry name" value="Thiamin_PyroP_enz_cen_dom"/>
</dbReference>
<evidence type="ECO:0000259" key="6">
    <source>
        <dbReference type="Pfam" id="PF02776"/>
    </source>
</evidence>
<evidence type="ECO:0000259" key="4">
    <source>
        <dbReference type="Pfam" id="PF00205"/>
    </source>
</evidence>
<keyword evidence="2 3" id="KW-0786">Thiamine pyrophosphate</keyword>
<organism evidence="7 8">
    <name type="scientific">Pseudorhizobium tarimense</name>
    <dbReference type="NCBI Taxonomy" id="1079109"/>
    <lineage>
        <taxon>Bacteria</taxon>
        <taxon>Pseudomonadati</taxon>
        <taxon>Pseudomonadota</taxon>
        <taxon>Alphaproteobacteria</taxon>
        <taxon>Hyphomicrobiales</taxon>
        <taxon>Rhizobiaceae</taxon>
        <taxon>Rhizobium/Agrobacterium group</taxon>
        <taxon>Pseudorhizobium</taxon>
    </lineage>
</organism>
<evidence type="ECO:0000259" key="5">
    <source>
        <dbReference type="Pfam" id="PF02775"/>
    </source>
</evidence>
<evidence type="ECO:0000313" key="7">
    <source>
        <dbReference type="EMBL" id="MET3587903.1"/>
    </source>
</evidence>
<dbReference type="Gene3D" id="3.40.50.1220">
    <property type="entry name" value="TPP-binding domain"/>
    <property type="match status" value="1"/>
</dbReference>
<dbReference type="InterPro" id="IPR029035">
    <property type="entry name" value="DHS-like_NAD/FAD-binding_dom"/>
</dbReference>
<evidence type="ECO:0000313" key="8">
    <source>
        <dbReference type="Proteomes" id="UP001549031"/>
    </source>
</evidence>
<feature type="domain" description="Thiamine pyrophosphate enzyme N-terminal TPP-binding" evidence="6">
    <location>
        <begin position="20"/>
        <end position="127"/>
    </location>
</feature>
<feature type="domain" description="Thiamine pyrophosphate enzyme central" evidence="4">
    <location>
        <begin position="218"/>
        <end position="365"/>
    </location>
</feature>
<dbReference type="Pfam" id="PF02775">
    <property type="entry name" value="TPP_enzyme_C"/>
    <property type="match status" value="1"/>
</dbReference>
<dbReference type="PANTHER" id="PTHR18968:SF13">
    <property type="entry name" value="ACETOLACTATE SYNTHASE CATALYTIC SUBUNIT, MITOCHONDRIAL"/>
    <property type="match status" value="1"/>
</dbReference>
<evidence type="ECO:0000256" key="1">
    <source>
        <dbReference type="ARBA" id="ARBA00007812"/>
    </source>
</evidence>
<dbReference type="SUPFAM" id="SSF52467">
    <property type="entry name" value="DHS-like NAD/FAD-binding domain"/>
    <property type="match status" value="1"/>
</dbReference>
<reference evidence="7 8" key="1">
    <citation type="submission" date="2024-06" db="EMBL/GenBank/DDBJ databases">
        <title>Genomic Encyclopedia of Type Strains, Phase IV (KMG-IV): sequencing the most valuable type-strain genomes for metagenomic binning, comparative biology and taxonomic classification.</title>
        <authorList>
            <person name="Goeker M."/>
        </authorList>
    </citation>
    <scope>NUCLEOTIDE SEQUENCE [LARGE SCALE GENOMIC DNA]</scope>
    <source>
        <strain evidence="7 8">DSM 105042</strain>
    </source>
</reference>
<name>A0ABV2HBH5_9HYPH</name>
<comment type="caution">
    <text evidence="7">The sequence shown here is derived from an EMBL/GenBank/DDBJ whole genome shotgun (WGS) entry which is preliminary data.</text>
</comment>
<dbReference type="CDD" id="cd02002">
    <property type="entry name" value="TPP_BFDC"/>
    <property type="match status" value="1"/>
</dbReference>
<dbReference type="Pfam" id="PF02776">
    <property type="entry name" value="TPP_enzyme_N"/>
    <property type="match status" value="1"/>
</dbReference>
<dbReference type="Proteomes" id="UP001549031">
    <property type="component" value="Unassembled WGS sequence"/>
</dbReference>
<dbReference type="InterPro" id="IPR045229">
    <property type="entry name" value="TPP_enz"/>
</dbReference>
<comment type="similarity">
    <text evidence="1 3">Belongs to the TPP enzyme family.</text>
</comment>
<dbReference type="Pfam" id="PF00205">
    <property type="entry name" value="TPP_enzyme_M"/>
    <property type="match status" value="1"/>
</dbReference>
<feature type="domain" description="Thiamine pyrophosphate enzyme TPP-binding" evidence="5">
    <location>
        <begin position="434"/>
        <end position="583"/>
    </location>
</feature>
<proteinExistence type="inferred from homology"/>
<dbReference type="InterPro" id="IPR012001">
    <property type="entry name" value="Thiamin_PyroP_enz_TPP-bd_dom"/>
</dbReference>
<keyword evidence="8" id="KW-1185">Reference proteome</keyword>
<dbReference type="PANTHER" id="PTHR18968">
    <property type="entry name" value="THIAMINE PYROPHOSPHATE ENZYMES"/>
    <property type="match status" value="1"/>
</dbReference>